<keyword evidence="3 4" id="KW-0975">Bacterial flagellum</keyword>
<dbReference type="NCBIfam" id="TIGR00205">
    <property type="entry name" value="fliE"/>
    <property type="match status" value="1"/>
</dbReference>
<comment type="subcellular location">
    <subcellularLocation>
        <location evidence="1 4">Bacterial flagellum basal body</location>
    </subcellularLocation>
</comment>
<dbReference type="InterPro" id="IPR001624">
    <property type="entry name" value="FliE"/>
</dbReference>
<accession>A0A8J4H4P6</accession>
<keyword evidence="6" id="KW-0966">Cell projection</keyword>
<sequence length="101" mass="10857">MINPVNAAGAEKVLAAVNKEKSAGAVAFGESFASFLDDAMGKLQAQHGVVEQLGNQFMVGNLDDVHKLTIANEKALLGLELTVQVRNKAVEAYQEIMRMQI</sequence>
<gene>
    <name evidence="4 6" type="primary">fliE</name>
    <name evidence="6" type="ORF">XYCOK13_14720</name>
</gene>
<evidence type="ECO:0000256" key="1">
    <source>
        <dbReference type="ARBA" id="ARBA00004117"/>
    </source>
</evidence>
<dbReference type="GO" id="GO:0003774">
    <property type="term" value="F:cytoskeletal motor activity"/>
    <property type="evidence" value="ECO:0007669"/>
    <property type="project" value="InterPro"/>
</dbReference>
<evidence type="ECO:0000256" key="3">
    <source>
        <dbReference type="ARBA" id="ARBA00023143"/>
    </source>
</evidence>
<dbReference type="GO" id="GO:0009425">
    <property type="term" value="C:bacterial-type flagellum basal body"/>
    <property type="evidence" value="ECO:0007669"/>
    <property type="project" value="UniProtKB-SubCell"/>
</dbReference>
<dbReference type="Pfam" id="PF02049">
    <property type="entry name" value="FliE"/>
    <property type="match status" value="1"/>
</dbReference>
<dbReference type="PANTHER" id="PTHR34653">
    <property type="match status" value="1"/>
</dbReference>
<organism evidence="6 7">
    <name type="scientific">Xylanibacillus composti</name>
    <dbReference type="NCBI Taxonomy" id="1572762"/>
    <lineage>
        <taxon>Bacteria</taxon>
        <taxon>Bacillati</taxon>
        <taxon>Bacillota</taxon>
        <taxon>Bacilli</taxon>
        <taxon>Bacillales</taxon>
        <taxon>Paenibacillaceae</taxon>
        <taxon>Xylanibacillus</taxon>
    </lineage>
</organism>
<dbReference type="GO" id="GO:0005198">
    <property type="term" value="F:structural molecule activity"/>
    <property type="evidence" value="ECO:0007669"/>
    <property type="project" value="UniProtKB-UniRule"/>
</dbReference>
<reference evidence="6" key="1">
    <citation type="submission" date="2021-04" db="EMBL/GenBank/DDBJ databases">
        <title>Draft genome sequence of Xylanibacillus composti strain K13.</title>
        <authorList>
            <person name="Uke A."/>
            <person name="Chhe C."/>
            <person name="Baramee S."/>
            <person name="Kosugi A."/>
        </authorList>
    </citation>
    <scope>NUCLEOTIDE SEQUENCE</scope>
    <source>
        <strain evidence="6">K13</strain>
    </source>
</reference>
<comment type="similarity">
    <text evidence="2 4">Belongs to the FliE family.</text>
</comment>
<keyword evidence="6" id="KW-0282">Flagellum</keyword>
<name>A0A8J4H4P6_9BACL</name>
<evidence type="ECO:0000313" key="7">
    <source>
        <dbReference type="Proteomes" id="UP000677918"/>
    </source>
</evidence>
<keyword evidence="6" id="KW-0969">Cilium</keyword>
<dbReference type="PANTHER" id="PTHR34653:SF1">
    <property type="entry name" value="FLAGELLAR HOOK-BASAL BODY COMPLEX PROTEIN FLIE"/>
    <property type="match status" value="1"/>
</dbReference>
<dbReference type="RefSeq" id="WP_213411264.1">
    <property type="nucleotide sequence ID" value="NZ_BOVK01000016.1"/>
</dbReference>
<keyword evidence="7" id="KW-1185">Reference proteome</keyword>
<comment type="caution">
    <text evidence="6">The sequence shown here is derived from an EMBL/GenBank/DDBJ whole genome shotgun (WGS) entry which is preliminary data.</text>
</comment>
<protein>
    <recommendedName>
        <fullName evidence="4 5">Flagellar hook-basal body complex protein FliE</fullName>
    </recommendedName>
</protein>
<dbReference type="HAMAP" id="MF_00724">
    <property type="entry name" value="FliE"/>
    <property type="match status" value="1"/>
</dbReference>
<dbReference type="PRINTS" id="PR01006">
    <property type="entry name" value="FLGHOOKFLIE"/>
</dbReference>
<evidence type="ECO:0000256" key="2">
    <source>
        <dbReference type="ARBA" id="ARBA00009272"/>
    </source>
</evidence>
<dbReference type="Proteomes" id="UP000677918">
    <property type="component" value="Unassembled WGS sequence"/>
</dbReference>
<evidence type="ECO:0000313" key="6">
    <source>
        <dbReference type="EMBL" id="GIQ68648.1"/>
    </source>
</evidence>
<dbReference type="GO" id="GO:0071973">
    <property type="term" value="P:bacterial-type flagellum-dependent cell motility"/>
    <property type="evidence" value="ECO:0007669"/>
    <property type="project" value="InterPro"/>
</dbReference>
<dbReference type="EMBL" id="BOVK01000016">
    <property type="protein sequence ID" value="GIQ68648.1"/>
    <property type="molecule type" value="Genomic_DNA"/>
</dbReference>
<proteinExistence type="inferred from homology"/>
<dbReference type="AlphaFoldDB" id="A0A8J4H4P6"/>
<evidence type="ECO:0000256" key="4">
    <source>
        <dbReference type="HAMAP-Rule" id="MF_00724"/>
    </source>
</evidence>
<evidence type="ECO:0000256" key="5">
    <source>
        <dbReference type="NCBIfam" id="TIGR00205"/>
    </source>
</evidence>